<comment type="caution">
    <text evidence="13">The sequence shown here is derived from an EMBL/GenBank/DDBJ whole genome shotgun (WGS) entry which is preliminary data.</text>
</comment>
<dbReference type="GO" id="GO:0071555">
    <property type="term" value="P:cell wall organization"/>
    <property type="evidence" value="ECO:0007669"/>
    <property type="project" value="UniProtKB-KW"/>
</dbReference>
<evidence type="ECO:0000256" key="6">
    <source>
        <dbReference type="ARBA" id="ARBA00022801"/>
    </source>
</evidence>
<evidence type="ECO:0000256" key="5">
    <source>
        <dbReference type="ARBA" id="ARBA00022729"/>
    </source>
</evidence>
<name>A0A9E1M028_9FIRM</name>
<organism evidence="13 14">
    <name type="scientific">Faecalibacterium prausnitzii</name>
    <dbReference type="NCBI Taxonomy" id="853"/>
    <lineage>
        <taxon>Bacteria</taxon>
        <taxon>Bacillati</taxon>
        <taxon>Bacillota</taxon>
        <taxon>Clostridia</taxon>
        <taxon>Eubacteriales</taxon>
        <taxon>Oscillospiraceae</taxon>
        <taxon>Faecalibacterium</taxon>
    </lineage>
</organism>
<protein>
    <recommendedName>
        <fullName evidence="11">Murein endopeptidase K</fullName>
    </recommendedName>
</protein>
<dbReference type="GO" id="GO:0046872">
    <property type="term" value="F:metal ion binding"/>
    <property type="evidence" value="ECO:0007669"/>
    <property type="project" value="UniProtKB-KW"/>
</dbReference>
<keyword evidence="6" id="KW-0378">Hydrolase</keyword>
<dbReference type="SUPFAM" id="SSF55166">
    <property type="entry name" value="Hedgehog/DD-peptidase"/>
    <property type="match status" value="1"/>
</dbReference>
<keyword evidence="3" id="KW-0645">Protease</keyword>
<keyword evidence="5" id="KW-0732">Signal</keyword>
<keyword evidence="4" id="KW-0479">Metal-binding</keyword>
<evidence type="ECO:0000256" key="8">
    <source>
        <dbReference type="ARBA" id="ARBA00023049"/>
    </source>
</evidence>
<evidence type="ECO:0000259" key="12">
    <source>
        <dbReference type="Pfam" id="PF08291"/>
    </source>
</evidence>
<keyword evidence="8" id="KW-0482">Metalloprotease</keyword>
<evidence type="ECO:0000256" key="11">
    <source>
        <dbReference type="ARBA" id="ARBA00093666"/>
    </source>
</evidence>
<dbReference type="GO" id="GO:0008237">
    <property type="term" value="F:metallopeptidase activity"/>
    <property type="evidence" value="ECO:0007669"/>
    <property type="project" value="UniProtKB-KW"/>
</dbReference>
<dbReference type="GO" id="GO:0006508">
    <property type="term" value="P:proteolysis"/>
    <property type="evidence" value="ECO:0007669"/>
    <property type="project" value="UniProtKB-KW"/>
</dbReference>
<dbReference type="AlphaFoldDB" id="A0A9E1M028"/>
<evidence type="ECO:0000256" key="9">
    <source>
        <dbReference type="ARBA" id="ARBA00023316"/>
    </source>
</evidence>
<evidence type="ECO:0000313" key="13">
    <source>
        <dbReference type="EMBL" id="MBS6622456.1"/>
    </source>
</evidence>
<dbReference type="InterPro" id="IPR010275">
    <property type="entry name" value="MepK"/>
</dbReference>
<evidence type="ECO:0000313" key="14">
    <source>
        <dbReference type="Proteomes" id="UP000811365"/>
    </source>
</evidence>
<keyword evidence="7" id="KW-0862">Zinc</keyword>
<dbReference type="PANTHER" id="PTHR37425:SF1">
    <property type="entry name" value="OUTER MEMBRANE PROTEIN"/>
    <property type="match status" value="1"/>
</dbReference>
<comment type="similarity">
    <text evidence="10">Belongs to the peptidase M15 family.</text>
</comment>
<evidence type="ECO:0000256" key="10">
    <source>
        <dbReference type="ARBA" id="ARBA00093448"/>
    </source>
</evidence>
<dbReference type="Gene3D" id="3.30.1380.10">
    <property type="match status" value="1"/>
</dbReference>
<dbReference type="Pfam" id="PF08291">
    <property type="entry name" value="Peptidase_M15_3"/>
    <property type="match status" value="1"/>
</dbReference>
<dbReference type="PANTHER" id="PTHR37425">
    <property type="match status" value="1"/>
</dbReference>
<feature type="domain" description="Peptidase M15A C-terminal" evidence="12">
    <location>
        <begin position="21"/>
        <end position="123"/>
    </location>
</feature>
<dbReference type="InterPro" id="IPR009045">
    <property type="entry name" value="Zn_M74/Hedgehog-like"/>
</dbReference>
<gene>
    <name evidence="13" type="ORF">KH315_09905</name>
</gene>
<evidence type="ECO:0000256" key="3">
    <source>
        <dbReference type="ARBA" id="ARBA00022670"/>
    </source>
</evidence>
<keyword evidence="9" id="KW-0961">Cell wall biogenesis/degradation</keyword>
<comment type="pathway">
    <text evidence="2">Cell wall biogenesis; cell wall polysaccharide biosynthesis.</text>
</comment>
<evidence type="ECO:0000256" key="4">
    <source>
        <dbReference type="ARBA" id="ARBA00022723"/>
    </source>
</evidence>
<proteinExistence type="inferred from homology"/>
<dbReference type="Proteomes" id="UP000811365">
    <property type="component" value="Unassembled WGS sequence"/>
</dbReference>
<dbReference type="InterPro" id="IPR013230">
    <property type="entry name" value="Peptidase_M15A_C"/>
</dbReference>
<evidence type="ECO:0000256" key="1">
    <source>
        <dbReference type="ARBA" id="ARBA00001947"/>
    </source>
</evidence>
<sequence>MAINAYSLAKDGAKQLSTNFKVREFKCKDGSDPIFIDSELVGLLQKIRTHFGKEVNINSGFRTAGWNAKQKNSAKYSQHLYGKAADIWIAGVSVDALAAYVETLMPNKGGIGRYYTDNFVHVDVRATKSRWVG</sequence>
<accession>A0A9E1M028</accession>
<reference evidence="13" key="1">
    <citation type="submission" date="2021-02" db="EMBL/GenBank/DDBJ databases">
        <title>Infant gut strain persistence is associated with maternal origin, phylogeny, and functional potential including surface adhesion and iron acquisition.</title>
        <authorList>
            <person name="Lou Y.C."/>
        </authorList>
    </citation>
    <scope>NUCLEOTIDE SEQUENCE</scope>
    <source>
        <strain evidence="13">L2_039_000G1_dasL2_039_000G1_maxbin2.maxbin.077</strain>
    </source>
</reference>
<comment type="cofactor">
    <cofactor evidence="1">
        <name>Zn(2+)</name>
        <dbReference type="ChEBI" id="CHEBI:29105"/>
    </cofactor>
</comment>
<evidence type="ECO:0000256" key="7">
    <source>
        <dbReference type="ARBA" id="ARBA00022833"/>
    </source>
</evidence>
<dbReference type="EMBL" id="JAGZYH010000036">
    <property type="protein sequence ID" value="MBS6622456.1"/>
    <property type="molecule type" value="Genomic_DNA"/>
</dbReference>
<evidence type="ECO:0000256" key="2">
    <source>
        <dbReference type="ARBA" id="ARBA00004776"/>
    </source>
</evidence>